<evidence type="ECO:0000256" key="1">
    <source>
        <dbReference type="SAM" id="SignalP"/>
    </source>
</evidence>
<name>A0AAD8V8J9_9PEZI</name>
<dbReference type="GeneID" id="85436399"/>
<dbReference type="Proteomes" id="UP001230504">
    <property type="component" value="Unassembled WGS sequence"/>
</dbReference>
<sequence length="98" mass="11152">MMFFVLFFCSWGVLARSRRVAAGASRLSWFWVCERTVRMHAHSMSFSTGNFFLNIGATSAQKITSPTLDMLCWVRETSNQAARSRDGCRAVEQVMFEA</sequence>
<comment type="caution">
    <text evidence="2">The sequence shown here is derived from an EMBL/GenBank/DDBJ whole genome shotgun (WGS) entry which is preliminary data.</text>
</comment>
<evidence type="ECO:0000313" key="2">
    <source>
        <dbReference type="EMBL" id="KAK1598322.1"/>
    </source>
</evidence>
<keyword evidence="3" id="KW-1185">Reference proteome</keyword>
<dbReference type="EMBL" id="JAHLJV010000005">
    <property type="protein sequence ID" value="KAK1598322.1"/>
    <property type="molecule type" value="Genomic_DNA"/>
</dbReference>
<reference evidence="2" key="1">
    <citation type="submission" date="2021-06" db="EMBL/GenBank/DDBJ databases">
        <title>Comparative genomics, transcriptomics and evolutionary studies reveal genomic signatures of adaptation to plant cell wall in hemibiotrophic fungi.</title>
        <authorList>
            <consortium name="DOE Joint Genome Institute"/>
            <person name="Baroncelli R."/>
            <person name="Diaz J.F."/>
            <person name="Benocci T."/>
            <person name="Peng M."/>
            <person name="Battaglia E."/>
            <person name="Haridas S."/>
            <person name="Andreopoulos W."/>
            <person name="Labutti K."/>
            <person name="Pangilinan J."/>
            <person name="Floch G.L."/>
            <person name="Makela M.R."/>
            <person name="Henrissat B."/>
            <person name="Grigoriev I.V."/>
            <person name="Crouch J.A."/>
            <person name="De Vries R.P."/>
            <person name="Sukno S.A."/>
            <person name="Thon M.R."/>
        </authorList>
    </citation>
    <scope>NUCLEOTIDE SEQUENCE</scope>
    <source>
        <strain evidence="2">CBS 125086</strain>
    </source>
</reference>
<evidence type="ECO:0000313" key="3">
    <source>
        <dbReference type="Proteomes" id="UP001230504"/>
    </source>
</evidence>
<dbReference type="RefSeq" id="XP_060419027.1">
    <property type="nucleotide sequence ID" value="XM_060552159.1"/>
</dbReference>
<keyword evidence="1" id="KW-0732">Signal</keyword>
<protein>
    <recommendedName>
        <fullName evidence="4">Secreted protein</fullName>
    </recommendedName>
</protein>
<organism evidence="2 3">
    <name type="scientific">Colletotrichum navitas</name>
    <dbReference type="NCBI Taxonomy" id="681940"/>
    <lineage>
        <taxon>Eukaryota</taxon>
        <taxon>Fungi</taxon>
        <taxon>Dikarya</taxon>
        <taxon>Ascomycota</taxon>
        <taxon>Pezizomycotina</taxon>
        <taxon>Sordariomycetes</taxon>
        <taxon>Hypocreomycetidae</taxon>
        <taxon>Glomerellales</taxon>
        <taxon>Glomerellaceae</taxon>
        <taxon>Colletotrichum</taxon>
        <taxon>Colletotrichum graminicola species complex</taxon>
    </lineage>
</organism>
<evidence type="ECO:0008006" key="4">
    <source>
        <dbReference type="Google" id="ProtNLM"/>
    </source>
</evidence>
<proteinExistence type="predicted"/>
<feature type="chain" id="PRO_5042025721" description="Secreted protein" evidence="1">
    <location>
        <begin position="16"/>
        <end position="98"/>
    </location>
</feature>
<accession>A0AAD8V8J9</accession>
<gene>
    <name evidence="2" type="ORF">LY79DRAFT_285914</name>
</gene>
<feature type="signal peptide" evidence="1">
    <location>
        <begin position="1"/>
        <end position="15"/>
    </location>
</feature>
<dbReference type="AlphaFoldDB" id="A0AAD8V8J9"/>